<comment type="caution">
    <text evidence="1">The sequence shown here is derived from an EMBL/GenBank/DDBJ whole genome shotgun (WGS) entry which is preliminary data.</text>
</comment>
<name>A0ABP7CDY0_9PSEU</name>
<organism evidence="1 2">
    <name type="scientific">Lentzea roselyniae</name>
    <dbReference type="NCBI Taxonomy" id="531940"/>
    <lineage>
        <taxon>Bacteria</taxon>
        <taxon>Bacillati</taxon>
        <taxon>Actinomycetota</taxon>
        <taxon>Actinomycetes</taxon>
        <taxon>Pseudonocardiales</taxon>
        <taxon>Pseudonocardiaceae</taxon>
        <taxon>Lentzea</taxon>
    </lineage>
</organism>
<protein>
    <submittedName>
        <fullName evidence="1">Uncharacterized protein</fullName>
    </submittedName>
</protein>
<evidence type="ECO:0000313" key="1">
    <source>
        <dbReference type="EMBL" id="GAA3688536.1"/>
    </source>
</evidence>
<dbReference type="EMBL" id="BAABBE010000070">
    <property type="protein sequence ID" value="GAA3688536.1"/>
    <property type="molecule type" value="Genomic_DNA"/>
</dbReference>
<dbReference type="Proteomes" id="UP001500711">
    <property type="component" value="Unassembled WGS sequence"/>
</dbReference>
<accession>A0ABP7CDY0</accession>
<reference evidence="2" key="1">
    <citation type="journal article" date="2019" name="Int. J. Syst. Evol. Microbiol.">
        <title>The Global Catalogue of Microorganisms (GCM) 10K type strain sequencing project: providing services to taxonomists for standard genome sequencing and annotation.</title>
        <authorList>
            <consortium name="The Broad Institute Genomics Platform"/>
            <consortium name="The Broad Institute Genome Sequencing Center for Infectious Disease"/>
            <person name="Wu L."/>
            <person name="Ma J."/>
        </authorList>
    </citation>
    <scope>NUCLEOTIDE SEQUENCE [LARGE SCALE GENOMIC DNA]</scope>
    <source>
        <strain evidence="2">JCM 17494</strain>
    </source>
</reference>
<evidence type="ECO:0000313" key="2">
    <source>
        <dbReference type="Proteomes" id="UP001500711"/>
    </source>
</evidence>
<sequence length="95" mass="10404">MPGQALRSSMGPYLPNRRANVGLLETSYSITGKVRPSPADPRVSRIPPVAPTFAGVVNSRAFGEQQLMPLVHPGFTVPPLVFRFKRRPQGRSAHK</sequence>
<proteinExistence type="predicted"/>
<gene>
    <name evidence="1" type="ORF">GCM10022267_89140</name>
</gene>
<keyword evidence="2" id="KW-1185">Reference proteome</keyword>